<dbReference type="InterPro" id="IPR036397">
    <property type="entry name" value="RNaseH_sf"/>
</dbReference>
<dbReference type="Gene3D" id="3.30.420.10">
    <property type="entry name" value="Ribonuclease H-like superfamily/Ribonuclease H"/>
    <property type="match status" value="1"/>
</dbReference>
<organism evidence="2 3">
    <name type="scientific">Cordylochernes scorpioides</name>
    <dbReference type="NCBI Taxonomy" id="51811"/>
    <lineage>
        <taxon>Eukaryota</taxon>
        <taxon>Metazoa</taxon>
        <taxon>Ecdysozoa</taxon>
        <taxon>Arthropoda</taxon>
        <taxon>Chelicerata</taxon>
        <taxon>Arachnida</taxon>
        <taxon>Pseudoscorpiones</taxon>
        <taxon>Cheliferoidea</taxon>
        <taxon>Chernetidae</taxon>
        <taxon>Cordylochernes</taxon>
    </lineage>
</organism>
<dbReference type="Pfam" id="PF00075">
    <property type="entry name" value="RNase_H"/>
    <property type="match status" value="1"/>
</dbReference>
<gene>
    <name evidence="2" type="ORF">LAZ67_1007717</name>
</gene>
<dbReference type="CDD" id="cd09276">
    <property type="entry name" value="Rnase_HI_RT_non_LTR"/>
    <property type="match status" value="1"/>
</dbReference>
<sequence length="448" mass="49478">MFQSLMKLILEEGATCNELAMRSQENYPKDVDDLRNGLLVLLTGCTKQNDHIYGGNEPSKQQANRAATQVRRLSELLKALGLQIIEENSSLFDNYTDGSQLETGLSGSGIAIYKDNILEKISLSHPRHLSVYKSELSAIDTALKDININSPSKIIIYSDSRAAIYTLQSCFSSQEPLLKSIAKSLTLEFLADSLAKAGALGLPEARESTTQLDKRDLLRTIKTQCLQEWKSDAAHDWYRAGGTSTGSVLPREQHSLISRLKSGHLRTMTFQNGCRVFPLCTKCNSQPATPRHIIDCIDSSIDELYSSPADTIKNLKLYKLDTLVTRTGGKGSSDLAVEVSSQGWRKLGEVRETAPYCSEKQGWSPVEEAGVSGSLELDGSRRIVENNKDYLRNLQNGCKVFPLCTKCNSQPATSKHIIACIDSSIDELYSSPVDTIKSLKLYKLDTLI</sequence>
<accession>A0ABY6K2G8</accession>
<evidence type="ECO:0000259" key="1">
    <source>
        <dbReference type="Pfam" id="PF00075"/>
    </source>
</evidence>
<dbReference type="InterPro" id="IPR012337">
    <property type="entry name" value="RNaseH-like_sf"/>
</dbReference>
<evidence type="ECO:0000313" key="2">
    <source>
        <dbReference type="EMBL" id="UYV62068.1"/>
    </source>
</evidence>
<evidence type="ECO:0000313" key="3">
    <source>
        <dbReference type="Proteomes" id="UP001235939"/>
    </source>
</evidence>
<dbReference type="Proteomes" id="UP001235939">
    <property type="component" value="Chromosome 01"/>
</dbReference>
<proteinExistence type="predicted"/>
<feature type="domain" description="RNase H type-1" evidence="1">
    <location>
        <begin position="95"/>
        <end position="168"/>
    </location>
</feature>
<protein>
    <recommendedName>
        <fullName evidence="1">RNase H type-1 domain-containing protein</fullName>
    </recommendedName>
</protein>
<dbReference type="InterPro" id="IPR002156">
    <property type="entry name" value="RNaseH_domain"/>
</dbReference>
<reference evidence="2 3" key="1">
    <citation type="submission" date="2022-01" db="EMBL/GenBank/DDBJ databases">
        <title>A chromosomal length assembly of Cordylochernes scorpioides.</title>
        <authorList>
            <person name="Zeh D."/>
            <person name="Zeh J."/>
        </authorList>
    </citation>
    <scope>NUCLEOTIDE SEQUENCE [LARGE SCALE GENOMIC DNA]</scope>
    <source>
        <strain evidence="2">IN4F17</strain>
        <tissue evidence="2">Whole Body</tissue>
    </source>
</reference>
<dbReference type="EMBL" id="CP092863">
    <property type="protein sequence ID" value="UYV62068.1"/>
    <property type="molecule type" value="Genomic_DNA"/>
</dbReference>
<keyword evidence="3" id="KW-1185">Reference proteome</keyword>
<name>A0ABY6K2G8_9ARAC</name>
<dbReference type="SUPFAM" id="SSF53098">
    <property type="entry name" value="Ribonuclease H-like"/>
    <property type="match status" value="1"/>
</dbReference>